<name>Q2NRQ5_SODGM</name>
<dbReference type="EMBL" id="AP008232">
    <property type="protein sequence ID" value="BAE75170.1"/>
    <property type="molecule type" value="Genomic_DNA"/>
</dbReference>
<dbReference type="AlphaFoldDB" id="Q2NRQ5"/>
<evidence type="ECO:0000313" key="2">
    <source>
        <dbReference type="Proteomes" id="UP000001932"/>
    </source>
</evidence>
<proteinExistence type="predicted"/>
<organism evidence="1 2">
    <name type="scientific">Sodalis glossinidius (strain morsitans)</name>
    <dbReference type="NCBI Taxonomy" id="343509"/>
    <lineage>
        <taxon>Bacteria</taxon>
        <taxon>Pseudomonadati</taxon>
        <taxon>Pseudomonadota</taxon>
        <taxon>Gammaproteobacteria</taxon>
        <taxon>Enterobacterales</taxon>
        <taxon>Bruguierivoracaceae</taxon>
        <taxon>Sodalis</taxon>
    </lineage>
</organism>
<gene>
    <name evidence="1" type="ordered locus">SG1895</name>
</gene>
<protein>
    <submittedName>
        <fullName evidence="1">Uncharacterized protein</fullName>
    </submittedName>
</protein>
<dbReference type="HOGENOM" id="CLU_1249934_0_0_6"/>
<reference evidence="1 2" key="1">
    <citation type="journal article" date="2006" name="Genome Res.">
        <title>Massive genome erosion and functional adaptations provide insights into the symbiotic lifestyle of Sodalis glossinidius in the tsetse host.</title>
        <authorList>
            <person name="Toh H."/>
            <person name="Weiss B.L."/>
            <person name="Perkin S.A.H."/>
            <person name="Yamashita A."/>
            <person name="Oshima K."/>
            <person name="Hattori M."/>
            <person name="Aksoy S."/>
        </authorList>
    </citation>
    <scope>NUCLEOTIDE SEQUENCE [LARGE SCALE GENOMIC DNA]</scope>
    <source>
        <strain evidence="2">morsitans</strain>
    </source>
</reference>
<keyword evidence="2" id="KW-1185">Reference proteome</keyword>
<dbReference type="KEGG" id="sgl:SG1895"/>
<sequence>MSIQILRAHIRRHLRQGALQLAPRPIVIGVVAQHQLFILPQQLTIKRIQRSVPLLRMKFRRLQAKNNAADVRQHRQGGANNRLIKMLQKPLSLGGGVHQAQLGILMGQLTVIGERLPLQPQCEPPLPTESPDTLEIVQRAFALVIQIAAIRALVIGQRGRQHILLMNDKPGKAVTLKCFQQRQRMRPVPDERRVHLQQTLRHAVLPLISAASRTANIELSR</sequence>
<dbReference type="Proteomes" id="UP000001932">
    <property type="component" value="Chromosome"/>
</dbReference>
<accession>Q2NRQ5</accession>
<evidence type="ECO:0000313" key="1">
    <source>
        <dbReference type="EMBL" id="BAE75170.1"/>
    </source>
</evidence>